<dbReference type="GO" id="GO:0003676">
    <property type="term" value="F:nucleic acid binding"/>
    <property type="evidence" value="ECO:0007669"/>
    <property type="project" value="InterPro"/>
</dbReference>
<feature type="non-terminal residue" evidence="2">
    <location>
        <position position="1"/>
    </location>
</feature>
<name>A0A7T8K0Q1_CALRO</name>
<evidence type="ECO:0008006" key="4">
    <source>
        <dbReference type="Google" id="ProtNLM"/>
    </source>
</evidence>
<dbReference type="Proteomes" id="UP000595437">
    <property type="component" value="Chromosome 10"/>
</dbReference>
<evidence type="ECO:0000313" key="3">
    <source>
        <dbReference type="Proteomes" id="UP000595437"/>
    </source>
</evidence>
<gene>
    <name evidence="2" type="ORF">FKW44_015834</name>
</gene>
<feature type="non-terminal residue" evidence="2">
    <location>
        <position position="106"/>
    </location>
</feature>
<proteinExistence type="predicted"/>
<evidence type="ECO:0000313" key="2">
    <source>
        <dbReference type="EMBL" id="QQP41454.1"/>
    </source>
</evidence>
<sequence length="106" mass="11996">SRAPTEHTTKDNDAGVVSSDGKKMPSYFFKPGEKVDTAAYYKVLRWTVLPWPRTTYPDGNYTWTQDGAPCHTSKKVQDFCPAHMSDVWPAHMWPSSSPDLNLLDFS</sequence>
<reference evidence="3" key="1">
    <citation type="submission" date="2021-01" db="EMBL/GenBank/DDBJ databases">
        <title>Caligus Genome Assembly.</title>
        <authorList>
            <person name="Gallardo-Escarate C."/>
        </authorList>
    </citation>
    <scope>NUCLEOTIDE SEQUENCE [LARGE SCALE GENOMIC DNA]</scope>
</reference>
<dbReference type="Gene3D" id="3.30.420.10">
    <property type="entry name" value="Ribonuclease H-like superfamily/Ribonuclease H"/>
    <property type="match status" value="1"/>
</dbReference>
<organism evidence="2 3">
    <name type="scientific">Caligus rogercresseyi</name>
    <name type="common">Sea louse</name>
    <dbReference type="NCBI Taxonomy" id="217165"/>
    <lineage>
        <taxon>Eukaryota</taxon>
        <taxon>Metazoa</taxon>
        <taxon>Ecdysozoa</taxon>
        <taxon>Arthropoda</taxon>
        <taxon>Crustacea</taxon>
        <taxon>Multicrustacea</taxon>
        <taxon>Hexanauplia</taxon>
        <taxon>Copepoda</taxon>
        <taxon>Siphonostomatoida</taxon>
        <taxon>Caligidae</taxon>
        <taxon>Caligus</taxon>
    </lineage>
</organism>
<feature type="compositionally biased region" description="Basic and acidic residues" evidence="1">
    <location>
        <begin position="1"/>
        <end position="13"/>
    </location>
</feature>
<dbReference type="EMBL" id="CP045899">
    <property type="protein sequence ID" value="QQP41454.1"/>
    <property type="molecule type" value="Genomic_DNA"/>
</dbReference>
<keyword evidence="3" id="KW-1185">Reference proteome</keyword>
<dbReference type="AlphaFoldDB" id="A0A7T8K0Q1"/>
<feature type="region of interest" description="Disordered" evidence="1">
    <location>
        <begin position="1"/>
        <end position="21"/>
    </location>
</feature>
<accession>A0A7T8K0Q1</accession>
<dbReference type="OrthoDB" id="5820972at2759"/>
<evidence type="ECO:0000256" key="1">
    <source>
        <dbReference type="SAM" id="MobiDB-lite"/>
    </source>
</evidence>
<dbReference type="InterPro" id="IPR036397">
    <property type="entry name" value="RNaseH_sf"/>
</dbReference>
<protein>
    <recommendedName>
        <fullName evidence="4">Transposable element Tcb2 transposase</fullName>
    </recommendedName>
</protein>